<dbReference type="AlphaFoldDB" id="A0A964BNJ8"/>
<dbReference type="Pfam" id="PF06210">
    <property type="entry name" value="DUF1003"/>
    <property type="match status" value="1"/>
</dbReference>
<keyword evidence="1" id="KW-0175">Coiled coil</keyword>
<evidence type="ECO:0000313" key="4">
    <source>
        <dbReference type="Proteomes" id="UP000729733"/>
    </source>
</evidence>
<evidence type="ECO:0000256" key="1">
    <source>
        <dbReference type="SAM" id="Coils"/>
    </source>
</evidence>
<keyword evidence="4" id="KW-1185">Reference proteome</keyword>
<evidence type="ECO:0000256" key="2">
    <source>
        <dbReference type="SAM" id="Phobius"/>
    </source>
</evidence>
<dbReference type="InterPro" id="IPR010406">
    <property type="entry name" value="DUF1003"/>
</dbReference>
<dbReference type="Proteomes" id="UP000729733">
    <property type="component" value="Unassembled WGS sequence"/>
</dbReference>
<sequence length="195" mass="22276">MVAVDRHSLSAISSSVESIYIDGQKYPLSKQVVKNIETIIGFQAKQEQKLPFHDRFVEKIAAFFGKSAFLYLQLFLFAMWVLCTHIAPQLLPWGIPLFDAKEMGVDITALLIATGVLIQQNRQYKLAEQRSHLTLQINLLTEQKIAKLIELVEELREDLPNIRDRQDLEAQIMQQATDPQVVLDILQDNLESTDN</sequence>
<evidence type="ECO:0000313" key="3">
    <source>
        <dbReference type="EMBL" id="MCC0176379.1"/>
    </source>
</evidence>
<keyword evidence="2" id="KW-0472">Membrane</keyword>
<comment type="caution">
    <text evidence="3">The sequence shown here is derived from an EMBL/GenBank/DDBJ whole genome shotgun (WGS) entry which is preliminary data.</text>
</comment>
<protein>
    <submittedName>
        <fullName evidence="3">DUF1003 domain-containing protein</fullName>
    </submittedName>
</protein>
<dbReference type="RefSeq" id="WP_229639421.1">
    <property type="nucleotide sequence ID" value="NZ_JADWDC010000008.1"/>
</dbReference>
<keyword evidence="2" id="KW-0812">Transmembrane</keyword>
<feature type="transmembrane region" description="Helical" evidence="2">
    <location>
        <begin position="69"/>
        <end position="91"/>
    </location>
</feature>
<organism evidence="3 4">
    <name type="scientific">Waterburya agarophytonicola KI4</name>
    <dbReference type="NCBI Taxonomy" id="2874699"/>
    <lineage>
        <taxon>Bacteria</taxon>
        <taxon>Bacillati</taxon>
        <taxon>Cyanobacteriota</taxon>
        <taxon>Cyanophyceae</taxon>
        <taxon>Pleurocapsales</taxon>
        <taxon>Hyellaceae</taxon>
        <taxon>Waterburya</taxon>
        <taxon>Waterburya agarophytonicola</taxon>
    </lineage>
</organism>
<dbReference type="EMBL" id="JADWDC010000008">
    <property type="protein sequence ID" value="MCC0176379.1"/>
    <property type="molecule type" value="Genomic_DNA"/>
</dbReference>
<gene>
    <name evidence="3" type="ORF">I4641_05235</name>
</gene>
<feature type="coiled-coil region" evidence="1">
    <location>
        <begin position="138"/>
        <end position="165"/>
    </location>
</feature>
<accession>A0A964BNJ8</accession>
<keyword evidence="2" id="KW-1133">Transmembrane helix</keyword>
<proteinExistence type="predicted"/>
<reference evidence="3" key="1">
    <citation type="journal article" date="2021" name="Antonie Van Leeuwenhoek">
        <title>Draft genome and description of Waterburya agarophytonicola gen. nov. sp. nov. (Pleurocapsales, Cyanobacteria): a seaweed symbiont.</title>
        <authorList>
            <person name="Bonthond G."/>
            <person name="Shalygin S."/>
            <person name="Bayer T."/>
            <person name="Weinberger F."/>
        </authorList>
    </citation>
    <scope>NUCLEOTIDE SEQUENCE</scope>
    <source>
        <strain evidence="3">KI4</strain>
    </source>
</reference>
<name>A0A964BNJ8_9CYAN</name>